<dbReference type="PRINTS" id="PR00376">
    <property type="entry name" value="IL1BCENZYME"/>
</dbReference>
<dbReference type="InterPro" id="IPR029030">
    <property type="entry name" value="Caspase-like_dom_sf"/>
</dbReference>
<evidence type="ECO:0000256" key="3">
    <source>
        <dbReference type="ARBA" id="ARBA00022703"/>
    </source>
</evidence>
<comment type="similarity">
    <text evidence="1 7">Belongs to the peptidase C14A family.</text>
</comment>
<dbReference type="InterPro" id="IPR011600">
    <property type="entry name" value="Pept_C14_caspase"/>
</dbReference>
<keyword evidence="2" id="KW-0645">Protease</keyword>
<evidence type="ECO:0000313" key="12">
    <source>
        <dbReference type="Proteomes" id="UP000261380"/>
    </source>
</evidence>
<feature type="compositionally biased region" description="Basic and acidic residues" evidence="8">
    <location>
        <begin position="48"/>
        <end position="60"/>
    </location>
</feature>
<evidence type="ECO:0000259" key="10">
    <source>
        <dbReference type="PROSITE" id="PS50208"/>
    </source>
</evidence>
<dbReference type="InterPro" id="IPR001309">
    <property type="entry name" value="Pept_C14_p20"/>
</dbReference>
<dbReference type="PANTHER" id="PTHR10454">
    <property type="entry name" value="CASPASE"/>
    <property type="match status" value="1"/>
</dbReference>
<dbReference type="InterPro" id="IPR016129">
    <property type="entry name" value="Caspase_his_AS"/>
</dbReference>
<evidence type="ECO:0000256" key="2">
    <source>
        <dbReference type="ARBA" id="ARBA00022670"/>
    </source>
</evidence>
<feature type="region of interest" description="Disordered" evidence="8">
    <location>
        <begin position="204"/>
        <end position="223"/>
    </location>
</feature>
<feature type="domain" description="Caspase family p10" evidence="9">
    <location>
        <begin position="224"/>
        <end position="243"/>
    </location>
</feature>
<dbReference type="InterPro" id="IPR015917">
    <property type="entry name" value="Pept_C14A"/>
</dbReference>
<dbReference type="GO" id="GO:0006508">
    <property type="term" value="P:proteolysis"/>
    <property type="evidence" value="ECO:0007669"/>
    <property type="project" value="UniProtKB-KW"/>
</dbReference>
<dbReference type="PROSITE" id="PS50207">
    <property type="entry name" value="CASPASE_P10"/>
    <property type="match status" value="1"/>
</dbReference>
<dbReference type="GO" id="GO:0004197">
    <property type="term" value="F:cysteine-type endopeptidase activity"/>
    <property type="evidence" value="ECO:0007669"/>
    <property type="project" value="InterPro"/>
</dbReference>
<dbReference type="SUPFAM" id="SSF52129">
    <property type="entry name" value="Caspase-like"/>
    <property type="match status" value="1"/>
</dbReference>
<dbReference type="SMART" id="SM00115">
    <property type="entry name" value="CASc"/>
    <property type="match status" value="1"/>
</dbReference>
<evidence type="ECO:0000256" key="1">
    <source>
        <dbReference type="ARBA" id="ARBA00010134"/>
    </source>
</evidence>
<feature type="compositionally biased region" description="Basic and acidic residues" evidence="8">
    <location>
        <begin position="24"/>
        <end position="41"/>
    </location>
</feature>
<evidence type="ECO:0000256" key="8">
    <source>
        <dbReference type="SAM" id="MobiDB-lite"/>
    </source>
</evidence>
<evidence type="ECO:0000256" key="5">
    <source>
        <dbReference type="ARBA" id="ARBA00022807"/>
    </source>
</evidence>
<keyword evidence="4" id="KW-0378">Hydrolase</keyword>
<dbReference type="GO" id="GO:0043525">
    <property type="term" value="P:positive regulation of neuron apoptotic process"/>
    <property type="evidence" value="ECO:0007669"/>
    <property type="project" value="TreeGrafter"/>
</dbReference>
<dbReference type="GeneTree" id="ENSGT00940000153232"/>
<keyword evidence="12" id="KW-1185">Reference proteome</keyword>
<protein>
    <submittedName>
        <fullName evidence="11">Caspase 7, apoptosis-related cysteine peptidase</fullName>
    </submittedName>
</protein>
<accession>A0A3B5LF82</accession>
<dbReference type="PROSITE" id="PS01122">
    <property type="entry name" value="CASPASE_CYS"/>
    <property type="match status" value="1"/>
</dbReference>
<feature type="region of interest" description="Disordered" evidence="8">
    <location>
        <begin position="1"/>
        <end position="60"/>
    </location>
</feature>
<name>A0A3B5LF82_9TELE</name>
<dbReference type="Gene3D" id="3.40.50.1460">
    <property type="match status" value="1"/>
</dbReference>
<dbReference type="GO" id="GO:0097194">
    <property type="term" value="P:execution phase of apoptosis"/>
    <property type="evidence" value="ECO:0007669"/>
    <property type="project" value="TreeGrafter"/>
</dbReference>
<dbReference type="AlphaFoldDB" id="A0A3B5LF82"/>
<reference evidence="11" key="1">
    <citation type="submission" date="2025-08" db="UniProtKB">
        <authorList>
            <consortium name="Ensembl"/>
        </authorList>
    </citation>
    <scope>IDENTIFICATION</scope>
</reference>
<evidence type="ECO:0000313" key="11">
    <source>
        <dbReference type="Ensembl" id="ENSXCOP00000008346.1"/>
    </source>
</evidence>
<keyword evidence="5" id="KW-0788">Thiol protease</keyword>
<dbReference type="InterPro" id="IPR002398">
    <property type="entry name" value="Pept_C14"/>
</dbReference>
<sequence>MSGEPAELSELGGDPSADVGKLNPDAERMEDYIDAKPDRSARFRLKKNKDGQTREQDYSKSHSRIVFPTFQYKMSYRQVGKCIIINNKNFDENTGMNVRNGTDRDAGELFKCFRSLGFEVVVYNDQTCEKMEHLLKQASEEDHSDSSCFACILLSHGEEGMIYGTDAAMPIKTITSLFRGDRCKSLVGKPKLFFIQACRGSEFDEGVQTDSGPPNDTLETDANPRHKIPVEADFLFAYSTVPGKPFPCLNNLKTEECFCN</sequence>
<evidence type="ECO:0000256" key="6">
    <source>
        <dbReference type="ARBA" id="ARBA00023145"/>
    </source>
</evidence>
<reference evidence="11" key="2">
    <citation type="submission" date="2025-09" db="UniProtKB">
        <authorList>
            <consortium name="Ensembl"/>
        </authorList>
    </citation>
    <scope>IDENTIFICATION</scope>
</reference>
<evidence type="ECO:0000256" key="7">
    <source>
        <dbReference type="RuleBase" id="RU003971"/>
    </source>
</evidence>
<organism evidence="11 12">
    <name type="scientific">Xiphophorus couchianus</name>
    <name type="common">Monterrey platyfish</name>
    <dbReference type="NCBI Taxonomy" id="32473"/>
    <lineage>
        <taxon>Eukaryota</taxon>
        <taxon>Metazoa</taxon>
        <taxon>Chordata</taxon>
        <taxon>Craniata</taxon>
        <taxon>Vertebrata</taxon>
        <taxon>Euteleostomi</taxon>
        <taxon>Actinopterygii</taxon>
        <taxon>Neopterygii</taxon>
        <taxon>Teleostei</taxon>
        <taxon>Neoteleostei</taxon>
        <taxon>Acanthomorphata</taxon>
        <taxon>Ovalentaria</taxon>
        <taxon>Atherinomorphae</taxon>
        <taxon>Cyprinodontiformes</taxon>
        <taxon>Poeciliidae</taxon>
        <taxon>Poeciliinae</taxon>
        <taxon>Xiphophorus</taxon>
    </lineage>
</organism>
<evidence type="ECO:0000256" key="4">
    <source>
        <dbReference type="ARBA" id="ARBA00022801"/>
    </source>
</evidence>
<dbReference type="PROSITE" id="PS50208">
    <property type="entry name" value="CASPASE_P20"/>
    <property type="match status" value="1"/>
</dbReference>
<feature type="domain" description="Caspase family p20" evidence="10">
    <location>
        <begin position="78"/>
        <end position="202"/>
    </location>
</feature>
<dbReference type="Proteomes" id="UP000261380">
    <property type="component" value="Unplaced"/>
</dbReference>
<dbReference type="Pfam" id="PF00656">
    <property type="entry name" value="Peptidase_C14"/>
    <property type="match status" value="1"/>
</dbReference>
<dbReference type="FunFam" id="3.40.50.1460:FF:000001">
    <property type="entry name" value="Caspase-3 preproprotein"/>
    <property type="match status" value="1"/>
</dbReference>
<dbReference type="InterPro" id="IPR033139">
    <property type="entry name" value="Caspase_cys_AS"/>
</dbReference>
<proteinExistence type="inferred from homology"/>
<keyword evidence="3" id="KW-0053">Apoptosis</keyword>
<dbReference type="Ensembl" id="ENSXCOT00000008451.1">
    <property type="protein sequence ID" value="ENSXCOP00000008346.1"/>
    <property type="gene ID" value="ENSXCOG00000006396.1"/>
</dbReference>
<dbReference type="GO" id="GO:0005737">
    <property type="term" value="C:cytoplasm"/>
    <property type="evidence" value="ECO:0007669"/>
    <property type="project" value="TreeGrafter"/>
</dbReference>
<dbReference type="InterPro" id="IPR002138">
    <property type="entry name" value="Pept_C14_p10"/>
</dbReference>
<dbReference type="CDD" id="cd00032">
    <property type="entry name" value="CASc"/>
    <property type="match status" value="1"/>
</dbReference>
<dbReference type="PROSITE" id="PS01121">
    <property type="entry name" value="CASPASE_HIS"/>
    <property type="match status" value="1"/>
</dbReference>
<keyword evidence="6" id="KW-0865">Zymogen</keyword>
<evidence type="ECO:0000259" key="9">
    <source>
        <dbReference type="PROSITE" id="PS50207"/>
    </source>
</evidence>
<dbReference type="PANTHER" id="PTHR10454:SF31">
    <property type="entry name" value="CASPASE-7"/>
    <property type="match status" value="1"/>
</dbReference>